<name>A0A0Q3L5V3_9HYPH</name>
<evidence type="ECO:0000313" key="1">
    <source>
        <dbReference type="EMBL" id="KQK32140.1"/>
    </source>
</evidence>
<dbReference type="EMBL" id="LMAR01000006">
    <property type="protein sequence ID" value="KQK32140.1"/>
    <property type="molecule type" value="Genomic_DNA"/>
</dbReference>
<keyword evidence="1" id="KW-0238">DNA-binding</keyword>
<sequence>MLYLVDANVLIRAHEDYYPIDRVPQFWEWLINQANEGNIKMPFEIHDEIAIANGPLKDWIVDRAVREALILGEEVNQDVFNRVLEEGYGQNLTDAELEAIGRDPFLAAYCVGQQRAVVTKEVSKPARQRGRRKLPDVCMQFAVPWMNDFQLYRVLDFRIGR</sequence>
<comment type="caution">
    <text evidence="1">The sequence shown here is derived from an EMBL/GenBank/DDBJ whole genome shotgun (WGS) entry which is preliminary data.</text>
</comment>
<dbReference type="GO" id="GO:0003677">
    <property type="term" value="F:DNA binding"/>
    <property type="evidence" value="ECO:0007669"/>
    <property type="project" value="UniProtKB-KW"/>
</dbReference>
<gene>
    <name evidence="1" type="ORF">ARD30_07720</name>
</gene>
<dbReference type="InterPro" id="IPR016541">
    <property type="entry name" value="UCP008505"/>
</dbReference>
<accession>A0A0Q3L5V3</accession>
<dbReference type="Proteomes" id="UP000051562">
    <property type="component" value="Unassembled WGS sequence"/>
</dbReference>
<dbReference type="RefSeq" id="WP_055726582.1">
    <property type="nucleotide sequence ID" value="NZ_LMAR01000006.1"/>
</dbReference>
<dbReference type="Pfam" id="PF14367">
    <property type="entry name" value="DUF4411"/>
    <property type="match status" value="1"/>
</dbReference>
<proteinExistence type="predicted"/>
<evidence type="ECO:0000313" key="2">
    <source>
        <dbReference type="Proteomes" id="UP000051562"/>
    </source>
</evidence>
<organism evidence="1 2">
    <name type="scientific">Bosea thiooxidans</name>
    <dbReference type="NCBI Taxonomy" id="53254"/>
    <lineage>
        <taxon>Bacteria</taxon>
        <taxon>Pseudomonadati</taxon>
        <taxon>Pseudomonadota</taxon>
        <taxon>Alphaproteobacteria</taxon>
        <taxon>Hyphomicrobiales</taxon>
        <taxon>Boseaceae</taxon>
        <taxon>Bosea</taxon>
    </lineage>
</organism>
<dbReference type="AlphaFoldDB" id="A0A0Q3L5V3"/>
<protein>
    <submittedName>
        <fullName evidence="1">DNA-binding protein</fullName>
    </submittedName>
</protein>
<reference evidence="1 2" key="1">
    <citation type="submission" date="2015-10" db="EMBL/GenBank/DDBJ databases">
        <title>Draft genome of Bosea thiooxidans.</title>
        <authorList>
            <person name="Wang X."/>
        </authorList>
    </citation>
    <scope>NUCLEOTIDE SEQUENCE [LARGE SCALE GENOMIC DNA]</scope>
    <source>
        <strain evidence="1 2">CGMCC 9174</strain>
    </source>
</reference>
<keyword evidence="2" id="KW-1185">Reference proteome</keyword>